<dbReference type="SUPFAM" id="SSF51905">
    <property type="entry name" value="FAD/NAD(P)-binding domain"/>
    <property type="match status" value="1"/>
</dbReference>
<evidence type="ECO:0000256" key="5">
    <source>
        <dbReference type="ARBA" id="ARBA00023027"/>
    </source>
</evidence>
<evidence type="ECO:0000256" key="3">
    <source>
        <dbReference type="ARBA" id="ARBA00022827"/>
    </source>
</evidence>
<evidence type="ECO:0000256" key="1">
    <source>
        <dbReference type="ARBA" id="ARBA00022630"/>
    </source>
</evidence>
<proteinExistence type="predicted"/>
<name>A0ABV7HHM2_9GAMM</name>
<dbReference type="EMBL" id="JBHRSZ010000006">
    <property type="protein sequence ID" value="MFC3152229.1"/>
    <property type="molecule type" value="Genomic_DNA"/>
</dbReference>
<evidence type="ECO:0000256" key="2">
    <source>
        <dbReference type="ARBA" id="ARBA00022729"/>
    </source>
</evidence>
<dbReference type="Pfam" id="PF13450">
    <property type="entry name" value="NAD_binding_8"/>
    <property type="match status" value="1"/>
</dbReference>
<protein>
    <submittedName>
        <fullName evidence="6">Phytoene desaturase family protein</fullName>
    </submittedName>
</protein>
<organism evidence="6 7">
    <name type="scientific">Litoribrevibacter euphylliae</name>
    <dbReference type="NCBI Taxonomy" id="1834034"/>
    <lineage>
        <taxon>Bacteria</taxon>
        <taxon>Pseudomonadati</taxon>
        <taxon>Pseudomonadota</taxon>
        <taxon>Gammaproteobacteria</taxon>
        <taxon>Oceanospirillales</taxon>
        <taxon>Oceanospirillaceae</taxon>
        <taxon>Litoribrevibacter</taxon>
    </lineage>
</organism>
<keyword evidence="3" id="KW-0274">FAD</keyword>
<keyword evidence="1" id="KW-0285">Flavoprotein</keyword>
<dbReference type="InterPro" id="IPR052206">
    <property type="entry name" value="Retinol_saturase"/>
</dbReference>
<evidence type="ECO:0000313" key="7">
    <source>
        <dbReference type="Proteomes" id="UP001595476"/>
    </source>
</evidence>
<keyword evidence="4" id="KW-0521">NADP</keyword>
<dbReference type="RefSeq" id="WP_386722355.1">
    <property type="nucleotide sequence ID" value="NZ_JBHRSZ010000006.1"/>
</dbReference>
<dbReference type="PANTHER" id="PTHR46091:SF3">
    <property type="entry name" value="AMINE OXIDASE DOMAIN-CONTAINING PROTEIN"/>
    <property type="match status" value="1"/>
</dbReference>
<dbReference type="Gene3D" id="3.50.50.60">
    <property type="entry name" value="FAD/NAD(P)-binding domain"/>
    <property type="match status" value="2"/>
</dbReference>
<reference evidence="7" key="1">
    <citation type="journal article" date="2019" name="Int. J. Syst. Evol. Microbiol.">
        <title>The Global Catalogue of Microorganisms (GCM) 10K type strain sequencing project: providing services to taxonomists for standard genome sequencing and annotation.</title>
        <authorList>
            <consortium name="The Broad Institute Genomics Platform"/>
            <consortium name="The Broad Institute Genome Sequencing Center for Infectious Disease"/>
            <person name="Wu L."/>
            <person name="Ma J."/>
        </authorList>
    </citation>
    <scope>NUCLEOTIDE SEQUENCE [LARGE SCALE GENOMIC DNA]</scope>
    <source>
        <strain evidence="7">KCTC 52438</strain>
    </source>
</reference>
<dbReference type="PANTHER" id="PTHR46091">
    <property type="entry name" value="BLR7054 PROTEIN"/>
    <property type="match status" value="1"/>
</dbReference>
<evidence type="ECO:0000313" key="6">
    <source>
        <dbReference type="EMBL" id="MFC3152229.1"/>
    </source>
</evidence>
<gene>
    <name evidence="6" type="ORF">ACFOEK_14435</name>
</gene>
<keyword evidence="5" id="KW-0520">NAD</keyword>
<dbReference type="Proteomes" id="UP001595476">
    <property type="component" value="Unassembled WGS sequence"/>
</dbReference>
<accession>A0ABV7HHM2</accession>
<comment type="caution">
    <text evidence="6">The sequence shown here is derived from an EMBL/GenBank/DDBJ whole genome shotgun (WGS) entry which is preliminary data.</text>
</comment>
<keyword evidence="2" id="KW-0732">Signal</keyword>
<keyword evidence="7" id="KW-1185">Reference proteome</keyword>
<evidence type="ECO:0000256" key="4">
    <source>
        <dbReference type="ARBA" id="ARBA00022857"/>
    </source>
</evidence>
<dbReference type="InterPro" id="IPR036188">
    <property type="entry name" value="FAD/NAD-bd_sf"/>
</dbReference>
<sequence>MEQTQSHSSDLKVSKIGQRYRPNRIKELQAKTPFDHIVIGSGIGGLSCAAALAKAGRRVLVLEQHYTAGGFTHSYEREGYEWDVGVHYVGQVGNPLTPPGMLFDWLSEGRLEWDSLGDVYDEFIIDGERYCPPIGRRAYKAFLKERFPDEESAINKYCQYLFGVERWVPLFFGSRSEFVPGFSKIGKLAGRLVPSYYLKGTAEVFDQLTDNATLKAVWSAQWGDLGLPPGQSSFLLHCLIASHYIYGGWYPRGGSSEIARTFLPTIEAAGGAVLTYAEVAEIVCESDNRRRSQSPRVTGVLMKDGTYIESASVISGCGWMNTQSLLNQSVRPVLHQGVNPESVKASACHVCLYVGFECAIDELGIMTGNTWVHHSTEYDQDLAAFEADTNAEFPFVYISSSAARDTSWSSRFPDRSVMEVVAVVPASEFEAWSGSNWGKRAETYEEKKEIWSQRLLTVLYQRYPQLKDKVSYYELSTPLSTQHFMKYPQGEIYGLAHTPQRYQQKGLKPKTAISGLFLTGQDAMTSGVVGAAMSGTLTAAEVLSEVYKNRVASFIKTPFKGPKRWFSESVLDRVFGA</sequence>